<organism evidence="2 3">
    <name type="scientific">Lacipirellula parvula</name>
    <dbReference type="NCBI Taxonomy" id="2650471"/>
    <lineage>
        <taxon>Bacteria</taxon>
        <taxon>Pseudomonadati</taxon>
        <taxon>Planctomycetota</taxon>
        <taxon>Planctomycetia</taxon>
        <taxon>Pirellulales</taxon>
        <taxon>Lacipirellulaceae</taxon>
        <taxon>Lacipirellula</taxon>
    </lineage>
</organism>
<evidence type="ECO:0000313" key="2">
    <source>
        <dbReference type="EMBL" id="BBO35175.1"/>
    </source>
</evidence>
<accession>A0A5K7XFK3</accession>
<name>A0A5K7XFK3_9BACT</name>
<evidence type="ECO:0000313" key="3">
    <source>
        <dbReference type="Proteomes" id="UP000326837"/>
    </source>
</evidence>
<dbReference type="Proteomes" id="UP000326837">
    <property type="component" value="Chromosome"/>
</dbReference>
<proteinExistence type="predicted"/>
<feature type="region of interest" description="Disordered" evidence="1">
    <location>
        <begin position="38"/>
        <end position="75"/>
    </location>
</feature>
<keyword evidence="3" id="KW-1185">Reference proteome</keyword>
<reference evidence="3" key="1">
    <citation type="submission" date="2019-10" db="EMBL/GenBank/DDBJ databases">
        <title>Lacipirellula parvula gen. nov., sp. nov., representing a lineage of planctomycetes widespread in freshwater anoxic habitats, and description of the family Lacipirellulaceae.</title>
        <authorList>
            <person name="Dedysh S.N."/>
            <person name="Kulichevskaya I.S."/>
            <person name="Beletsky A.V."/>
            <person name="Rakitin A.L."/>
            <person name="Mardanov A.V."/>
            <person name="Ivanova A.A."/>
            <person name="Saltykova V.X."/>
            <person name="Rijpstra W.I.C."/>
            <person name="Sinninghe Damste J.S."/>
            <person name="Ravin N.V."/>
        </authorList>
    </citation>
    <scope>NUCLEOTIDE SEQUENCE [LARGE SCALE GENOMIC DNA]</scope>
    <source>
        <strain evidence="3">PX69</strain>
    </source>
</reference>
<dbReference type="KEGG" id="lpav:PLANPX_4787"/>
<evidence type="ECO:0000256" key="1">
    <source>
        <dbReference type="SAM" id="MobiDB-lite"/>
    </source>
</evidence>
<sequence length="75" mass="7505">MSKPKKPLVGKGEPGIGVPAAEHGVPTKLVRVGQDEATEVPIRTGPGSGRAGGGATGELSPGRDTAAQRGHGEKR</sequence>
<gene>
    <name evidence="2" type="ORF">PLANPX_4787</name>
</gene>
<dbReference type="EMBL" id="AP021861">
    <property type="protein sequence ID" value="BBO35175.1"/>
    <property type="molecule type" value="Genomic_DNA"/>
</dbReference>
<protein>
    <submittedName>
        <fullName evidence="2">Uncharacterized protein</fullName>
    </submittedName>
</protein>
<dbReference type="AlphaFoldDB" id="A0A5K7XFK3"/>
<feature type="region of interest" description="Disordered" evidence="1">
    <location>
        <begin position="1"/>
        <end position="24"/>
    </location>
</feature>
<feature type="compositionally biased region" description="Gly residues" evidence="1">
    <location>
        <begin position="46"/>
        <end position="56"/>
    </location>
</feature>